<evidence type="ECO:0000259" key="1">
    <source>
        <dbReference type="Pfam" id="PF09995"/>
    </source>
</evidence>
<evidence type="ECO:0000313" key="2">
    <source>
        <dbReference type="EMBL" id="MVN92324.1"/>
    </source>
</evidence>
<dbReference type="OrthoDB" id="5498485at2"/>
<dbReference type="AlphaFoldDB" id="A0A6I4IR66"/>
<dbReference type="EMBL" id="WQLA01000006">
    <property type="protein sequence ID" value="MVN92324.1"/>
    <property type="molecule type" value="Genomic_DNA"/>
</dbReference>
<evidence type="ECO:0000313" key="3">
    <source>
        <dbReference type="Proteomes" id="UP000434850"/>
    </source>
</evidence>
<dbReference type="Proteomes" id="UP000434850">
    <property type="component" value="Unassembled WGS sequence"/>
</dbReference>
<feature type="domain" description="ER-bound oxygenase mpaB/mpaB'/Rubber oxygenase catalytic" evidence="1">
    <location>
        <begin position="43"/>
        <end position="178"/>
    </location>
</feature>
<dbReference type="RefSeq" id="WP_157542648.1">
    <property type="nucleotide sequence ID" value="NZ_WQLA01000006.1"/>
</dbReference>
<comment type="caution">
    <text evidence="2">The sequence shown here is derived from an EMBL/GenBank/DDBJ whole genome shotgun (WGS) entry which is preliminary data.</text>
</comment>
<dbReference type="Pfam" id="PF09995">
    <property type="entry name" value="MPAB_Lcp_cat"/>
    <property type="match status" value="1"/>
</dbReference>
<proteinExistence type="predicted"/>
<keyword evidence="3" id="KW-1185">Reference proteome</keyword>
<protein>
    <submittedName>
        <fullName evidence="2">DUF2236 domain-containing protein</fullName>
    </submittedName>
</protein>
<accession>A0A6I4IR66</accession>
<reference evidence="2 3" key="1">
    <citation type="submission" date="2019-12" db="EMBL/GenBank/DDBJ databases">
        <title>Mucilaginibacter sp. HME9299 genome sequencing and assembly.</title>
        <authorList>
            <person name="Kang H."/>
            <person name="Kim H."/>
            <person name="Joh K."/>
        </authorList>
    </citation>
    <scope>NUCLEOTIDE SEQUENCE [LARGE SCALE GENOMIC DNA]</scope>
    <source>
        <strain evidence="2 3">HME9299</strain>
    </source>
</reference>
<dbReference type="InterPro" id="IPR018713">
    <property type="entry name" value="MPAB/Lcp_cat_dom"/>
</dbReference>
<name>A0A6I4IR66_9SPHI</name>
<gene>
    <name evidence="2" type="ORF">GO816_14400</name>
</gene>
<dbReference type="GO" id="GO:0016491">
    <property type="term" value="F:oxidoreductase activity"/>
    <property type="evidence" value="ECO:0007669"/>
    <property type="project" value="InterPro"/>
</dbReference>
<sequence length="251" mass="29649">MKYFVSENSIVRNIWGKADTVLFIFAGAAAEFALNKAVDWLYFTGNLPADPLARLFSTVEYSKKILFSKYDDALWAIDKITAIHKGVETARGMEIPQWAYRDVLYLLIDYSVRSFELLERKLTDNEKGELYDVFYRLGKRMQIQDLPQSYNGWIVTRENHLKENLVCSNFTIDLYRQYRKHLGTGRYLLLKQVQMLLVPNQVFKLLNFNSLQWLRPALWLYKLAKQLKFDWLLKEAILPPKYKLQIKDLDN</sequence>
<organism evidence="2 3">
    <name type="scientific">Mucilaginibacter aquatilis</name>
    <dbReference type="NCBI Taxonomy" id="1517760"/>
    <lineage>
        <taxon>Bacteria</taxon>
        <taxon>Pseudomonadati</taxon>
        <taxon>Bacteroidota</taxon>
        <taxon>Sphingobacteriia</taxon>
        <taxon>Sphingobacteriales</taxon>
        <taxon>Sphingobacteriaceae</taxon>
        <taxon>Mucilaginibacter</taxon>
    </lineage>
</organism>